<dbReference type="InterPro" id="IPR017853">
    <property type="entry name" value="GH"/>
</dbReference>
<dbReference type="EMBL" id="CP016893">
    <property type="protein sequence ID" value="AST56995.1"/>
    <property type="molecule type" value="Genomic_DNA"/>
</dbReference>
<reference evidence="5 6" key="1">
    <citation type="submission" date="2016-08" db="EMBL/GenBank/DDBJ databases">
        <title>A novel genetic cassette of butanologenic Thermoanaerobacterium thermosaccharolyticum that directly convert cellulose to butanol.</title>
        <authorList>
            <person name="Li T."/>
            <person name="He J."/>
        </authorList>
    </citation>
    <scope>NUCLEOTIDE SEQUENCE [LARGE SCALE GENOMIC DNA]</scope>
    <source>
        <strain evidence="5 6">TG57</strain>
    </source>
</reference>
<dbReference type="PANTHER" id="PTHR30480:SF16">
    <property type="entry name" value="GLYCOSIDE HYDROLASE FAMILY 3 DOMAIN PROTEIN"/>
    <property type="match status" value="1"/>
</dbReference>
<dbReference type="FunFam" id="3.20.20.300:FF:000014">
    <property type="entry name" value="Beta-hexosaminidase, lipoprotein"/>
    <property type="match status" value="1"/>
</dbReference>
<keyword evidence="3" id="KW-0326">Glycosidase</keyword>
<keyword evidence="2" id="KW-0378">Hydrolase</keyword>
<protein>
    <submittedName>
        <fullName evidence="5">Beta-glucosidase</fullName>
    </submittedName>
</protein>
<dbReference type="InterPro" id="IPR036881">
    <property type="entry name" value="Glyco_hydro_3_C_sf"/>
</dbReference>
<dbReference type="InterPro" id="IPR036962">
    <property type="entry name" value="Glyco_hydro_3_N_sf"/>
</dbReference>
<dbReference type="RefSeq" id="WP_237268827.1">
    <property type="nucleotide sequence ID" value="NZ_CP016893.1"/>
</dbReference>
<dbReference type="InterPro" id="IPR001764">
    <property type="entry name" value="Glyco_hydro_3_N"/>
</dbReference>
<dbReference type="GO" id="GO:0009254">
    <property type="term" value="P:peptidoglycan turnover"/>
    <property type="evidence" value="ECO:0007669"/>
    <property type="project" value="TreeGrafter"/>
</dbReference>
<dbReference type="SUPFAM" id="SSF51445">
    <property type="entry name" value="(Trans)glycosidases"/>
    <property type="match status" value="1"/>
</dbReference>
<dbReference type="Proteomes" id="UP000214975">
    <property type="component" value="Chromosome"/>
</dbReference>
<evidence type="ECO:0000256" key="3">
    <source>
        <dbReference type="ARBA" id="ARBA00023295"/>
    </source>
</evidence>
<dbReference type="SUPFAM" id="SSF52279">
    <property type="entry name" value="Beta-D-glucan exohydrolase, C-terminal domain"/>
    <property type="match status" value="1"/>
</dbReference>
<proteinExistence type="inferred from homology"/>
<evidence type="ECO:0000259" key="4">
    <source>
        <dbReference type="Pfam" id="PF00933"/>
    </source>
</evidence>
<comment type="similarity">
    <text evidence="1">Belongs to the glycosyl hydrolase 3 family.</text>
</comment>
<dbReference type="GO" id="GO:0005975">
    <property type="term" value="P:carbohydrate metabolic process"/>
    <property type="evidence" value="ECO:0007669"/>
    <property type="project" value="InterPro"/>
</dbReference>
<dbReference type="Pfam" id="PF00933">
    <property type="entry name" value="Glyco_hydro_3"/>
    <property type="match status" value="1"/>
</dbReference>
<feature type="domain" description="Glycoside hydrolase family 3 N-terminal" evidence="4">
    <location>
        <begin position="8"/>
        <end position="331"/>
    </location>
</feature>
<dbReference type="GO" id="GO:0004553">
    <property type="term" value="F:hydrolase activity, hydrolyzing O-glycosyl compounds"/>
    <property type="evidence" value="ECO:0007669"/>
    <property type="project" value="InterPro"/>
</dbReference>
<dbReference type="InterPro" id="IPR050226">
    <property type="entry name" value="NagZ_Beta-hexosaminidase"/>
</dbReference>
<dbReference type="Gene3D" id="3.40.50.1700">
    <property type="entry name" value="Glycoside hydrolase family 3 C-terminal domain"/>
    <property type="match status" value="1"/>
</dbReference>
<dbReference type="AlphaFoldDB" id="A0A223HXI8"/>
<dbReference type="NCBIfam" id="NF003740">
    <property type="entry name" value="PRK05337.1"/>
    <property type="match status" value="1"/>
</dbReference>
<sequence>MVDIRNMTLDEKIGQMLMVGFHSDEYDDHIDELVSKYKIGNIILFSRNVKEKYQLAKLNRDIQDNVMKNTKIPAFIAIDQEGGMVTRIYKDATYLPGNMAIAATNDIENAYLIGSIAGEELRALGININFAPVLDVNNNPYNPVIGVRSYGENSDVVARFGINYIKGLQEKGVIATAKHFPGHGDTSVDSHIDLPVVQHDKNRLYNVELYPFINAIKNGVGAIMTAHILFPAFEDEKLPATLSYNILTNLLRLELKFHGLIMTDCMEMNAIAKYFGTEKAAAIAVKAGADIVLISHTKELQIGAFSEIKRAIESGDISLDRIDESVTRILNMKEKYHLFQKSHPDQDKLENTVGCIEHVEIAKDVSRKSITLVKDELKQIPIRETNILSISPEPVVLSGIDDRLTERISFAKACSKRFGGADITIPVNPDDDVINNIMDLTTDKKLIIIGTYNANLNIGQCKLIKSIMKINKNIIVVALRNPYDVMMFRDVPTYICTFEYTPLSIESVLDALEGKYIPSGNLPVTLERM</sequence>
<dbReference type="PANTHER" id="PTHR30480">
    <property type="entry name" value="BETA-HEXOSAMINIDASE-RELATED"/>
    <property type="match status" value="1"/>
</dbReference>
<accession>A0A223HXI8</accession>
<evidence type="ECO:0000313" key="6">
    <source>
        <dbReference type="Proteomes" id="UP000214975"/>
    </source>
</evidence>
<gene>
    <name evidence="5" type="primary">gluB</name>
    <name evidence="5" type="ORF">Thert_00855</name>
</gene>
<evidence type="ECO:0000256" key="2">
    <source>
        <dbReference type="ARBA" id="ARBA00022801"/>
    </source>
</evidence>
<evidence type="ECO:0000313" key="5">
    <source>
        <dbReference type="EMBL" id="AST56995.1"/>
    </source>
</evidence>
<dbReference type="Gene3D" id="3.20.20.300">
    <property type="entry name" value="Glycoside hydrolase, family 3, N-terminal domain"/>
    <property type="match status" value="1"/>
</dbReference>
<evidence type="ECO:0000256" key="1">
    <source>
        <dbReference type="ARBA" id="ARBA00005336"/>
    </source>
</evidence>
<name>A0A223HXI8_THETR</name>
<organism evidence="5 6">
    <name type="scientific">Thermoanaerobacterium thermosaccharolyticum</name>
    <name type="common">Clostridium thermosaccharolyticum</name>
    <dbReference type="NCBI Taxonomy" id="1517"/>
    <lineage>
        <taxon>Bacteria</taxon>
        <taxon>Bacillati</taxon>
        <taxon>Bacillota</taxon>
        <taxon>Clostridia</taxon>
        <taxon>Thermoanaerobacterales</taxon>
        <taxon>Thermoanaerobacteraceae</taxon>
        <taxon>Thermoanaerobacterium</taxon>
    </lineage>
</organism>